<protein>
    <recommendedName>
        <fullName evidence="3">Lipid/polyisoprenoid-binding YceI-like domain-containing protein</fullName>
    </recommendedName>
</protein>
<reference evidence="2" key="1">
    <citation type="submission" date="2024-03" db="EMBL/GenBank/DDBJ databases">
        <title>Chitinophaga horti sp. nov., isolated from garden soil.</title>
        <authorList>
            <person name="Lee D.S."/>
            <person name="Han D.M."/>
            <person name="Baek J.H."/>
            <person name="Choi D.G."/>
            <person name="Jeon J.H."/>
            <person name="Jeon C.O."/>
        </authorList>
    </citation>
    <scope>NUCLEOTIDE SEQUENCE [LARGE SCALE GENOMIC DNA]</scope>
    <source>
        <strain evidence="2">GPA1</strain>
    </source>
</reference>
<dbReference type="RefSeq" id="WP_341834130.1">
    <property type="nucleotide sequence ID" value="NZ_CP149822.1"/>
</dbReference>
<proteinExistence type="predicted"/>
<dbReference type="PROSITE" id="PS51257">
    <property type="entry name" value="PROKAR_LIPOPROTEIN"/>
    <property type="match status" value="1"/>
</dbReference>
<gene>
    <name evidence="1" type="ORF">WJU16_14060</name>
</gene>
<dbReference type="EMBL" id="CP149822">
    <property type="protein sequence ID" value="WZN39127.1"/>
    <property type="molecule type" value="Genomic_DNA"/>
</dbReference>
<evidence type="ECO:0000313" key="2">
    <source>
        <dbReference type="Proteomes" id="UP001485459"/>
    </source>
</evidence>
<name>A0ABZ2YIN3_9BACT</name>
<sequence>MKVRLLLAAAALAIVSCKKDKSAEDPFKGHTCDYAPYSDGALFSYNTVDGTDDTLRFSLKATGDSTLNGEVWRVMENLDDGKEGLFRCGNGIYEQFADFSNVAGGTADPIRSVYLRDNISLGGSWTETVLVDISFVGPVNATLTHTIMQKGTMKVVAGQRFENVIGVRTEVSIPPLVPAQTILTSFYAKGVGLIEADTQLDTTYIVTYNIP</sequence>
<evidence type="ECO:0008006" key="3">
    <source>
        <dbReference type="Google" id="ProtNLM"/>
    </source>
</evidence>
<evidence type="ECO:0000313" key="1">
    <source>
        <dbReference type="EMBL" id="WZN39127.1"/>
    </source>
</evidence>
<accession>A0ABZ2YIN3</accession>
<organism evidence="1 2">
    <name type="scientific">Chitinophaga pollutisoli</name>
    <dbReference type="NCBI Taxonomy" id="3133966"/>
    <lineage>
        <taxon>Bacteria</taxon>
        <taxon>Pseudomonadati</taxon>
        <taxon>Bacteroidota</taxon>
        <taxon>Chitinophagia</taxon>
        <taxon>Chitinophagales</taxon>
        <taxon>Chitinophagaceae</taxon>
        <taxon>Chitinophaga</taxon>
    </lineage>
</organism>
<keyword evidence="2" id="KW-1185">Reference proteome</keyword>
<dbReference type="Proteomes" id="UP001485459">
    <property type="component" value="Chromosome"/>
</dbReference>